<dbReference type="Proteomes" id="UP000094974">
    <property type="component" value="Unassembled WGS sequence"/>
</dbReference>
<dbReference type="SUPFAM" id="SSF56563">
    <property type="entry name" value="Major capsid protein gp5"/>
    <property type="match status" value="1"/>
</dbReference>
<dbReference type="NCBIfam" id="TIGR01554">
    <property type="entry name" value="major_cap_HK97"/>
    <property type="match status" value="1"/>
</dbReference>
<feature type="domain" description="Phage capsid-like C-terminal" evidence="3">
    <location>
        <begin position="154"/>
        <end position="419"/>
    </location>
</feature>
<dbReference type="InterPro" id="IPR054612">
    <property type="entry name" value="Phage_capsid-like_C"/>
</dbReference>
<dbReference type="RefSeq" id="WP_068940061.1">
    <property type="nucleotide sequence ID" value="NZ_LYND01000129.1"/>
</dbReference>
<reference evidence="5" key="1">
    <citation type="submission" date="2016-05" db="EMBL/GenBank/DDBJ databases">
        <title>Whole genome shotgun sequencing of cultured foodborne pathogen.</title>
        <authorList>
            <person name="Zheng J."/>
            <person name="Timme R."/>
            <person name="Allard M."/>
            <person name="Strain E."/>
            <person name="Luo Y."/>
            <person name="Brown E."/>
        </authorList>
    </citation>
    <scope>NUCLEOTIDE SEQUENCE [LARGE SCALE GENOMIC DNA]</scope>
    <source>
        <strain evidence="5">CFSAN034343</strain>
    </source>
</reference>
<feature type="region of interest" description="Disordered" evidence="2">
    <location>
        <begin position="41"/>
        <end position="67"/>
    </location>
</feature>
<feature type="compositionally biased region" description="Basic and acidic residues" evidence="2">
    <location>
        <begin position="55"/>
        <end position="67"/>
    </location>
</feature>
<sequence>MALRQLMLSKKIEQRKATLIELIEQERSLLVRSDELEAAIEEATTDEELTSVEEETNKLDSDKAALNEKKSTLEGEITQLENELEQLNSNAPNNQERGNKQENERGGKEMGKRAINQEYFTREVEDFYGELRSRLQSRANGQVLPSGEAGAELIIPDVVVNRIRDRIGDFTTLYPLVDIVRAGGRVKLILDVDTSEATWVEMRGAIPENDDSKLTAVEFDGFKVGRIVYIDNSLLEDSIINLDDYLTKRIARSIAKALDKAILVGTGSTDKQPAGIIPAIPAANKKAVPADYKELVPLLGLIDTGEDATGEIVCVVHRQTYYAKLATLSLHVNSAGQDVVMLPNLAQPNFLGLRVVFNNYMPKDNLLFGVFDKYTLIEREGTRIDMSAHYKFREDQTAIRGIGRYDGKPVKPESFVLVDISGTPAGGAQG</sequence>
<comment type="subcellular location">
    <subcellularLocation>
        <location evidence="1">Virion</location>
    </subcellularLocation>
</comment>
<feature type="compositionally biased region" description="Polar residues" evidence="2">
    <location>
        <begin position="87"/>
        <end position="96"/>
    </location>
</feature>
<gene>
    <name evidence="4" type="ORF">A7312_04785</name>
</gene>
<dbReference type="Pfam" id="PF05065">
    <property type="entry name" value="Phage_capsid"/>
    <property type="match status" value="1"/>
</dbReference>
<evidence type="ECO:0000256" key="2">
    <source>
        <dbReference type="SAM" id="MobiDB-lite"/>
    </source>
</evidence>
<dbReference type="EMBL" id="LYND01000129">
    <property type="protein sequence ID" value="ODA08722.1"/>
    <property type="molecule type" value="Genomic_DNA"/>
</dbReference>
<proteinExistence type="predicted"/>
<protein>
    <submittedName>
        <fullName evidence="4">Capsid protein</fullName>
    </submittedName>
</protein>
<evidence type="ECO:0000259" key="3">
    <source>
        <dbReference type="Pfam" id="PF05065"/>
    </source>
</evidence>
<name>A0ABX2ZB88_PAEPO</name>
<keyword evidence="5" id="KW-1185">Reference proteome</keyword>
<dbReference type="InterPro" id="IPR024455">
    <property type="entry name" value="Phage_capsid"/>
</dbReference>
<accession>A0ABX2ZB88</accession>
<evidence type="ECO:0000256" key="1">
    <source>
        <dbReference type="ARBA" id="ARBA00004328"/>
    </source>
</evidence>
<dbReference type="Gene3D" id="3.30.2400.10">
    <property type="entry name" value="Major capsid protein gp5"/>
    <property type="match status" value="1"/>
</dbReference>
<feature type="compositionally biased region" description="Basic and acidic residues" evidence="2">
    <location>
        <begin position="97"/>
        <end position="110"/>
    </location>
</feature>
<feature type="compositionally biased region" description="Acidic residues" evidence="2">
    <location>
        <begin position="41"/>
        <end position="54"/>
    </location>
</feature>
<evidence type="ECO:0000313" key="4">
    <source>
        <dbReference type="EMBL" id="ODA08722.1"/>
    </source>
</evidence>
<comment type="caution">
    <text evidence="4">The sequence shown here is derived from an EMBL/GenBank/DDBJ whole genome shotgun (WGS) entry which is preliminary data.</text>
</comment>
<dbReference type="Gene3D" id="3.30.2320.10">
    <property type="entry name" value="hypothetical protein PF0899 domain"/>
    <property type="match status" value="1"/>
</dbReference>
<evidence type="ECO:0000313" key="5">
    <source>
        <dbReference type="Proteomes" id="UP000094974"/>
    </source>
</evidence>
<feature type="region of interest" description="Disordered" evidence="2">
    <location>
        <begin position="87"/>
        <end position="110"/>
    </location>
</feature>
<organism evidence="4 5">
    <name type="scientific">Paenibacillus polymyxa</name>
    <name type="common">Bacillus polymyxa</name>
    <dbReference type="NCBI Taxonomy" id="1406"/>
    <lineage>
        <taxon>Bacteria</taxon>
        <taxon>Bacillati</taxon>
        <taxon>Bacillota</taxon>
        <taxon>Bacilli</taxon>
        <taxon>Bacillales</taxon>
        <taxon>Paenibacillaceae</taxon>
        <taxon>Paenibacillus</taxon>
    </lineage>
</organism>